<dbReference type="SUPFAM" id="SSF48371">
    <property type="entry name" value="ARM repeat"/>
    <property type="match status" value="1"/>
</dbReference>
<dbReference type="AlphaFoldDB" id="A0A0S7BAJ4"/>
<dbReference type="Pfam" id="PF00400">
    <property type="entry name" value="WD40"/>
    <property type="match status" value="3"/>
</dbReference>
<dbReference type="STRING" id="360412.LARV_02324"/>
<proteinExistence type="predicted"/>
<organism evidence="4">
    <name type="scientific">Longilinea arvoryzae</name>
    <dbReference type="NCBI Taxonomy" id="360412"/>
    <lineage>
        <taxon>Bacteria</taxon>
        <taxon>Bacillati</taxon>
        <taxon>Chloroflexota</taxon>
        <taxon>Anaerolineae</taxon>
        <taxon>Anaerolineales</taxon>
        <taxon>Anaerolineaceae</taxon>
        <taxon>Longilinea</taxon>
    </lineage>
</organism>
<dbReference type="SUPFAM" id="SSF50998">
    <property type="entry name" value="Quinoprotein alcohol dehydrogenase-like"/>
    <property type="match status" value="1"/>
</dbReference>
<dbReference type="InterPro" id="IPR050505">
    <property type="entry name" value="WDR55/POC1"/>
</dbReference>
<sequence length="904" mass="98676">MAVRKKRRLSAEPVRALPTPGQQRLAGLMASPAPLLNRLAFLRLERALQTGDSGAASLLARGLDSARSSSIRRSIRAALVKINRASSIDSLWVEEGRSRSGTLLEVLLELKQPASAPPEARAFSLLRLGRLEQLADATPDLVLPLIQACEDADPQIASAARQVIGQLQKEDALDILCTHWARTRAQFLEKTILTAGYLAHDPIDVRVLTALKLNQPDRIDTSAAEIVAPLIAASRDPDEQIAVQADYLLRRALSGAALTEFCLSWSRTRDANLEAILTGCNLLPRQPQPLRLLCALKLGRLDIAQKCPPGQIEGLLSACQDADEVIRSNARKALRNLQSPESRAALCQSFIATGNTEAGQAAQDAGYLPSASEQRALFLFLTAQWQAYETLDFDQRILRALYETADANLRQRLRHTVQNAGRIDFLSILTGSSDRERAARMDSAEAGLVIQMLTRSQNWDRIWQLAQELPLARSIEILQILSANGWSPAQPDEQRLYLQLKDLAGQPLIPSPLELAVQLPAAVPLATLKIHGRVNDMAFAPDQPLMALATGSRKVVLWNFQTAQVSQVLAGFAHSVGQVAYLSNGQLACAERTNGTSQCDILTFDGQNYHRIGSHAASVTALLPLADGNLLTTGRDQKLVLWDIAAGCQRASVDVAEWPRCAAISADGRFAALVSDRFQLIDLATLTPLTGLAPVYTRGARISPGMARCTAFAPEGRELLAGQMNGQVVRYSEIDSTQHRPKSSLTVHTGAVTGICFLPRYRQVITTGAEGEIHFIEWPSGKEQARILAPLPNLTSLEISPKGEFMATGSSDNAFTLWDLRTQALPSILELPLAGYQPEQLAAIESLVQVKSLPEPVRNTLRILEALLQHRYRFDIQISEINRIQPGEFDILVDESEAKSGYNG</sequence>
<keyword evidence="5" id="KW-1185">Reference proteome</keyword>
<dbReference type="EMBL" id="DF967972">
    <property type="protein sequence ID" value="GAP14551.1"/>
    <property type="molecule type" value="Genomic_DNA"/>
</dbReference>
<evidence type="ECO:0000256" key="1">
    <source>
        <dbReference type="ARBA" id="ARBA00022574"/>
    </source>
</evidence>
<protein>
    <submittedName>
        <fullName evidence="4">Protein containg FOG: WD40 repeat</fullName>
    </submittedName>
</protein>
<dbReference type="InterPro" id="IPR016024">
    <property type="entry name" value="ARM-type_fold"/>
</dbReference>
<evidence type="ECO:0000313" key="4">
    <source>
        <dbReference type="EMBL" id="GAP14551.1"/>
    </source>
</evidence>
<reference evidence="4" key="1">
    <citation type="submission" date="2015-07" db="EMBL/GenBank/DDBJ databases">
        <title>Draft Genome Sequences of Anaerolinea thermolimosa IMO-1, Bellilinea caldifistulae GOMI-1, Leptolinea tardivitalis YMTK-2, Levilinea saccharolytica KIBI-1,Longilinea arvoryzae KOME-1, Previously Described as Members of the Anaerolineaceae (Chloroflexi).</title>
        <authorList>
            <person name="Sekiguchi Y."/>
            <person name="Ohashi A."/>
            <person name="Matsuura N."/>
            <person name="Tourlousse M.D."/>
        </authorList>
    </citation>
    <scope>NUCLEOTIDE SEQUENCE [LARGE SCALE GENOMIC DNA]</scope>
    <source>
        <strain evidence="4">KOME-1</strain>
    </source>
</reference>
<dbReference type="InterPro" id="IPR001680">
    <property type="entry name" value="WD40_rpt"/>
</dbReference>
<dbReference type="PANTHER" id="PTHR44019">
    <property type="entry name" value="WD REPEAT-CONTAINING PROTEIN 55"/>
    <property type="match status" value="1"/>
</dbReference>
<dbReference type="PROSITE" id="PS50294">
    <property type="entry name" value="WD_REPEATS_REGION"/>
    <property type="match status" value="1"/>
</dbReference>
<dbReference type="Gene3D" id="2.130.10.10">
    <property type="entry name" value="YVTN repeat-like/Quinoprotein amine dehydrogenase"/>
    <property type="match status" value="2"/>
</dbReference>
<dbReference type="Proteomes" id="UP000055060">
    <property type="component" value="Unassembled WGS sequence"/>
</dbReference>
<keyword evidence="2" id="KW-0677">Repeat</keyword>
<gene>
    <name evidence="4" type="ORF">LARV_02324</name>
</gene>
<dbReference type="InterPro" id="IPR011047">
    <property type="entry name" value="Quinoprotein_ADH-like_sf"/>
</dbReference>
<feature type="repeat" description="WD" evidence="3">
    <location>
        <begin position="794"/>
        <end position="828"/>
    </location>
</feature>
<dbReference type="SMART" id="SM00320">
    <property type="entry name" value="WD40"/>
    <property type="match status" value="4"/>
</dbReference>
<keyword evidence="1 3" id="KW-0853">WD repeat</keyword>
<dbReference type="InterPro" id="IPR011989">
    <property type="entry name" value="ARM-like"/>
</dbReference>
<evidence type="ECO:0000256" key="2">
    <source>
        <dbReference type="ARBA" id="ARBA00022737"/>
    </source>
</evidence>
<dbReference type="Gene3D" id="1.25.10.10">
    <property type="entry name" value="Leucine-rich Repeat Variant"/>
    <property type="match status" value="1"/>
</dbReference>
<evidence type="ECO:0000256" key="3">
    <source>
        <dbReference type="PROSITE-ProRule" id="PRU00221"/>
    </source>
</evidence>
<dbReference type="PROSITE" id="PS50082">
    <property type="entry name" value="WD_REPEATS_2"/>
    <property type="match status" value="1"/>
</dbReference>
<dbReference type="OrthoDB" id="142730at2"/>
<accession>A0A0S7BAJ4</accession>
<name>A0A0S7BAJ4_9CHLR</name>
<evidence type="ECO:0000313" key="5">
    <source>
        <dbReference type="Proteomes" id="UP000055060"/>
    </source>
</evidence>
<dbReference type="InterPro" id="IPR015943">
    <property type="entry name" value="WD40/YVTN_repeat-like_dom_sf"/>
</dbReference>
<dbReference type="PANTHER" id="PTHR44019:SF8">
    <property type="entry name" value="POC1 CENTRIOLAR PROTEIN HOMOLOG"/>
    <property type="match status" value="1"/>
</dbReference>